<comment type="caution">
    <text evidence="1">The sequence shown here is derived from an EMBL/GenBank/DDBJ whole genome shotgun (WGS) entry which is preliminary data.</text>
</comment>
<evidence type="ECO:0008006" key="3">
    <source>
        <dbReference type="Google" id="ProtNLM"/>
    </source>
</evidence>
<reference evidence="1 2" key="1">
    <citation type="journal article" date="2015" name="Genome Announc.">
        <title>Expanding the biotechnology potential of lactobacilli through comparative genomics of 213 strains and associated genera.</title>
        <authorList>
            <person name="Sun Z."/>
            <person name="Harris H.M."/>
            <person name="McCann A."/>
            <person name="Guo C."/>
            <person name="Argimon S."/>
            <person name="Zhang W."/>
            <person name="Yang X."/>
            <person name="Jeffery I.B."/>
            <person name="Cooney J.C."/>
            <person name="Kagawa T.F."/>
            <person name="Liu W."/>
            <person name="Song Y."/>
            <person name="Salvetti E."/>
            <person name="Wrobel A."/>
            <person name="Rasinkangas P."/>
            <person name="Parkhill J."/>
            <person name="Rea M.C."/>
            <person name="O'Sullivan O."/>
            <person name="Ritari J."/>
            <person name="Douillard F.P."/>
            <person name="Paul Ross R."/>
            <person name="Yang R."/>
            <person name="Briner A.E."/>
            <person name="Felis G.E."/>
            <person name="de Vos W.M."/>
            <person name="Barrangou R."/>
            <person name="Klaenhammer T.R."/>
            <person name="Caufield P.W."/>
            <person name="Cui Y."/>
            <person name="Zhang H."/>
            <person name="O'Toole P.W."/>
        </authorList>
    </citation>
    <scope>NUCLEOTIDE SEQUENCE [LARGE SCALE GENOMIC DNA]</scope>
    <source>
        <strain evidence="1 2">DSM 19910</strain>
    </source>
</reference>
<dbReference type="AlphaFoldDB" id="A0A0R1M7Z6"/>
<gene>
    <name evidence="1" type="ORF">FC81_GL000052</name>
</gene>
<dbReference type="InterPro" id="IPR032254">
    <property type="entry name" value="DUF4828"/>
</dbReference>
<dbReference type="Pfam" id="PF16110">
    <property type="entry name" value="DUF4828"/>
    <property type="match status" value="1"/>
</dbReference>
<dbReference type="OrthoDB" id="2246468at2"/>
<evidence type="ECO:0000313" key="1">
    <source>
        <dbReference type="EMBL" id="KRL00275.1"/>
    </source>
</evidence>
<dbReference type="PATRIC" id="fig|1423731.3.peg.55"/>
<dbReference type="Proteomes" id="UP000051621">
    <property type="component" value="Unassembled WGS sequence"/>
</dbReference>
<keyword evidence="2" id="KW-1185">Reference proteome</keyword>
<dbReference type="EMBL" id="AZEF01000053">
    <property type="protein sequence ID" value="KRL00275.1"/>
    <property type="molecule type" value="Genomic_DNA"/>
</dbReference>
<sequence>MKPGKIQKLGSLLKKHLFNHRPIDSDRNQDVILPSLYVGTWNFSDELSQRTHQLEITPTFDVVIDKRKLPGRIEHIDTKELIFLDNYGYHLRIDATDYQPISLFDEADNRVYPIKIAILPASTTNVKKDTT</sequence>
<dbReference type="STRING" id="1423731.FC81_GL000052"/>
<organism evidence="1 2">
    <name type="scientific">Liquorilactobacillus capillatus DSM 19910</name>
    <dbReference type="NCBI Taxonomy" id="1423731"/>
    <lineage>
        <taxon>Bacteria</taxon>
        <taxon>Bacillati</taxon>
        <taxon>Bacillota</taxon>
        <taxon>Bacilli</taxon>
        <taxon>Lactobacillales</taxon>
        <taxon>Lactobacillaceae</taxon>
        <taxon>Liquorilactobacillus</taxon>
    </lineage>
</organism>
<evidence type="ECO:0000313" key="2">
    <source>
        <dbReference type="Proteomes" id="UP000051621"/>
    </source>
</evidence>
<accession>A0A0R1M7Z6</accession>
<protein>
    <recommendedName>
        <fullName evidence="3">DUF4828 domain-containing protein</fullName>
    </recommendedName>
</protein>
<name>A0A0R1M7Z6_9LACO</name>
<proteinExistence type="predicted"/>
<dbReference type="RefSeq" id="WP_057746311.1">
    <property type="nucleotide sequence ID" value="NZ_AZEF01000053.1"/>
</dbReference>